<gene>
    <name evidence="7" type="ORF">HCN52_24475</name>
</gene>
<proteinExistence type="predicted"/>
<dbReference type="Gene3D" id="1.10.260.40">
    <property type="entry name" value="lambda repressor-like DNA-binding domains"/>
    <property type="match status" value="1"/>
</dbReference>
<keyword evidence="3" id="KW-0804">Transcription</keyword>
<dbReference type="RefSeq" id="WP_168090599.1">
    <property type="nucleotide sequence ID" value="NZ_JAAVJC010000529.1"/>
</dbReference>
<dbReference type="SMART" id="SM00354">
    <property type="entry name" value="HTH_LACI"/>
    <property type="match status" value="1"/>
</dbReference>
<sequence>MTTDHAPTSGRPTLEQVARVAGVSRATVSRVVNGEASVDPRLRELVERAVTATRYVPNRAARSLVTGRTDAVALVVSEPDPAGDAAAAGALADPVFGRTVTGLLRVFGPRGVQLPVSHAADAASRDRLLAYLGQGHADGVVLFSTRPADPLAERLARGPLPLVLAGRPAGALPASYVALDQRACGLLAAVHLTRLHRSHSAVLTGPVDGAGADPAHRERSAGFSDGVTDHGAPAPALAAA</sequence>
<feature type="region of interest" description="Disordered" evidence="4">
    <location>
        <begin position="203"/>
        <end position="229"/>
    </location>
</feature>
<feature type="non-terminal residue" evidence="7">
    <location>
        <position position="240"/>
    </location>
</feature>
<dbReference type="PRINTS" id="PR00036">
    <property type="entry name" value="HTHLACI"/>
</dbReference>
<reference evidence="7 8" key="1">
    <citation type="submission" date="2020-03" db="EMBL/GenBank/DDBJ databases">
        <title>Draft genome of Streptomyces sp. ventii, isolated from the Axial Seamount in the Pacific Ocean, and resequencing of the two type strains Streptomyces lonarensis strain NCL 716 and Streptomyces bohaiensis strain 11A07.</title>
        <authorList>
            <person name="Loughran R.M."/>
            <person name="Pfannmuller K.M."/>
            <person name="Wasson B.J."/>
            <person name="Deadmond M.C."/>
            <person name="Paddock B.E."/>
            <person name="Koyack M.J."/>
            <person name="Gallegos D.A."/>
            <person name="Mitchell E.A."/>
            <person name="Ushijima B."/>
            <person name="Saw J.H."/>
            <person name="Mcphail K.L."/>
            <person name="Videau P."/>
        </authorList>
    </citation>
    <scope>NUCLEOTIDE SEQUENCE [LARGE SCALE GENOMIC DNA]</scope>
    <source>
        <strain evidence="7 8">11A07</strain>
    </source>
</reference>
<keyword evidence="2" id="KW-0238">DNA-binding</keyword>
<keyword evidence="1" id="KW-0805">Transcription regulation</keyword>
<dbReference type="InterPro" id="IPR010982">
    <property type="entry name" value="Lambda_DNA-bd_dom_sf"/>
</dbReference>
<evidence type="ECO:0000256" key="1">
    <source>
        <dbReference type="ARBA" id="ARBA00023015"/>
    </source>
</evidence>
<dbReference type="InterPro" id="IPR000843">
    <property type="entry name" value="HTH_LacI"/>
</dbReference>
<keyword evidence="8" id="KW-1185">Reference proteome</keyword>
<dbReference type="SUPFAM" id="SSF47413">
    <property type="entry name" value="lambda repressor-like DNA-binding domains"/>
    <property type="match status" value="1"/>
</dbReference>
<dbReference type="PANTHER" id="PTHR30146">
    <property type="entry name" value="LACI-RELATED TRANSCRIPTIONAL REPRESSOR"/>
    <property type="match status" value="1"/>
</dbReference>
<feature type="domain" description="HTH cro/C1-type" evidence="6">
    <location>
        <begin position="13"/>
        <end position="39"/>
    </location>
</feature>
<evidence type="ECO:0000256" key="4">
    <source>
        <dbReference type="SAM" id="MobiDB-lite"/>
    </source>
</evidence>
<organism evidence="7 8">
    <name type="scientific">Streptomyces bohaiensis</name>
    <dbReference type="NCBI Taxonomy" id="1431344"/>
    <lineage>
        <taxon>Bacteria</taxon>
        <taxon>Bacillati</taxon>
        <taxon>Actinomycetota</taxon>
        <taxon>Actinomycetes</taxon>
        <taxon>Kitasatosporales</taxon>
        <taxon>Streptomycetaceae</taxon>
        <taxon>Streptomyces</taxon>
    </lineage>
</organism>
<dbReference type="InterPro" id="IPR001387">
    <property type="entry name" value="Cro/C1-type_HTH"/>
</dbReference>
<dbReference type="PANTHER" id="PTHR30146:SF109">
    <property type="entry name" value="HTH-TYPE TRANSCRIPTIONAL REGULATOR GALS"/>
    <property type="match status" value="1"/>
</dbReference>
<evidence type="ECO:0000259" key="6">
    <source>
        <dbReference type="PROSITE" id="PS50943"/>
    </source>
</evidence>
<dbReference type="EMBL" id="JAAVJC010000529">
    <property type="protein sequence ID" value="NJQ17995.1"/>
    <property type="molecule type" value="Genomic_DNA"/>
</dbReference>
<dbReference type="Gene3D" id="3.40.50.2300">
    <property type="match status" value="1"/>
</dbReference>
<dbReference type="PROSITE" id="PS50943">
    <property type="entry name" value="HTH_CROC1"/>
    <property type="match status" value="1"/>
</dbReference>
<evidence type="ECO:0000259" key="5">
    <source>
        <dbReference type="PROSITE" id="PS50932"/>
    </source>
</evidence>
<evidence type="ECO:0000256" key="3">
    <source>
        <dbReference type="ARBA" id="ARBA00023163"/>
    </source>
</evidence>
<comment type="caution">
    <text evidence="7">The sequence shown here is derived from an EMBL/GenBank/DDBJ whole genome shotgun (WGS) entry which is preliminary data.</text>
</comment>
<protein>
    <submittedName>
        <fullName evidence="7">LacI family transcriptional regulator</fullName>
    </submittedName>
</protein>
<dbReference type="SUPFAM" id="SSF53822">
    <property type="entry name" value="Periplasmic binding protein-like I"/>
    <property type="match status" value="1"/>
</dbReference>
<dbReference type="Pfam" id="PF00356">
    <property type="entry name" value="LacI"/>
    <property type="match status" value="1"/>
</dbReference>
<dbReference type="CDD" id="cd01392">
    <property type="entry name" value="HTH_LacI"/>
    <property type="match status" value="1"/>
</dbReference>
<evidence type="ECO:0000256" key="2">
    <source>
        <dbReference type="ARBA" id="ARBA00023125"/>
    </source>
</evidence>
<evidence type="ECO:0000313" key="8">
    <source>
        <dbReference type="Proteomes" id="UP000727056"/>
    </source>
</evidence>
<dbReference type="PROSITE" id="PS50932">
    <property type="entry name" value="HTH_LACI_2"/>
    <property type="match status" value="1"/>
</dbReference>
<dbReference type="Proteomes" id="UP000727056">
    <property type="component" value="Unassembled WGS sequence"/>
</dbReference>
<dbReference type="InterPro" id="IPR028082">
    <property type="entry name" value="Peripla_BP_I"/>
</dbReference>
<evidence type="ECO:0000313" key="7">
    <source>
        <dbReference type="EMBL" id="NJQ17995.1"/>
    </source>
</evidence>
<feature type="domain" description="HTH lacI-type" evidence="5">
    <location>
        <begin position="12"/>
        <end position="66"/>
    </location>
</feature>
<accession>A0ABX1CJB2</accession>
<name>A0ABX1CJB2_9ACTN</name>